<keyword evidence="1" id="KW-0805">Transcription regulation</keyword>
<dbReference type="Gene3D" id="2.60.120.10">
    <property type="entry name" value="Jelly Rolls"/>
    <property type="match status" value="1"/>
</dbReference>
<dbReference type="PANTHER" id="PTHR24567:SF26">
    <property type="entry name" value="REGULATORY PROTEIN YEIL"/>
    <property type="match status" value="1"/>
</dbReference>
<keyword evidence="7" id="KW-1185">Reference proteome</keyword>
<evidence type="ECO:0000259" key="5">
    <source>
        <dbReference type="PROSITE" id="PS51063"/>
    </source>
</evidence>
<dbReference type="SMART" id="SM00419">
    <property type="entry name" value="HTH_CRP"/>
    <property type="match status" value="1"/>
</dbReference>
<keyword evidence="3" id="KW-0804">Transcription</keyword>
<dbReference type="PROSITE" id="PS51063">
    <property type="entry name" value="HTH_CRP_2"/>
    <property type="match status" value="1"/>
</dbReference>
<dbReference type="Proteomes" id="UP000474296">
    <property type="component" value="Unassembled WGS sequence"/>
</dbReference>
<evidence type="ECO:0000313" key="7">
    <source>
        <dbReference type="Proteomes" id="UP000474296"/>
    </source>
</evidence>
<name>A0A6M0CPA1_9FLAO</name>
<dbReference type="RefSeq" id="WP_164032543.1">
    <property type="nucleotide sequence ID" value="NZ_JAABOQ010000004.1"/>
</dbReference>
<feature type="domain" description="HTH crp-type" evidence="5">
    <location>
        <begin position="146"/>
        <end position="211"/>
    </location>
</feature>
<dbReference type="PANTHER" id="PTHR24567">
    <property type="entry name" value="CRP FAMILY TRANSCRIPTIONAL REGULATORY PROTEIN"/>
    <property type="match status" value="1"/>
</dbReference>
<feature type="domain" description="Cyclic nucleotide-binding" evidence="4">
    <location>
        <begin position="10"/>
        <end position="132"/>
    </location>
</feature>
<evidence type="ECO:0000256" key="2">
    <source>
        <dbReference type="ARBA" id="ARBA00023125"/>
    </source>
</evidence>
<dbReference type="Pfam" id="PF13545">
    <property type="entry name" value="HTH_Crp_2"/>
    <property type="match status" value="1"/>
</dbReference>
<evidence type="ECO:0000256" key="3">
    <source>
        <dbReference type="ARBA" id="ARBA00023163"/>
    </source>
</evidence>
<dbReference type="SUPFAM" id="SSF51206">
    <property type="entry name" value="cAMP-binding domain-like"/>
    <property type="match status" value="1"/>
</dbReference>
<protein>
    <submittedName>
        <fullName evidence="6">Cyclic nucleotide-binding domain-containing protein</fullName>
    </submittedName>
</protein>
<dbReference type="InterPro" id="IPR012318">
    <property type="entry name" value="HTH_CRP"/>
</dbReference>
<dbReference type="InterPro" id="IPR036390">
    <property type="entry name" value="WH_DNA-bd_sf"/>
</dbReference>
<sequence>MIKEASITGFEGIFEPALLAEIQEVGVEKSFEKNDIIIDFGERMTNIPLVIKGSIKIVREDDNGNELLLYFLEKGDSCAMSLTCCFGDSKSKIRATAETDTTIITIPKDKMEWFMSKYDSWRFYILRSYQDRFDEMLETIDTLAFMNMEERLYRYLSDKTIIADSNEIIIKHHEIAEDLNTSRTVISRLLKKLEIEGKIKLGRNKIVVLKS</sequence>
<proteinExistence type="predicted"/>
<dbReference type="SUPFAM" id="SSF46785">
    <property type="entry name" value="Winged helix' DNA-binding domain"/>
    <property type="match status" value="1"/>
</dbReference>
<dbReference type="GO" id="GO:0005829">
    <property type="term" value="C:cytosol"/>
    <property type="evidence" value="ECO:0007669"/>
    <property type="project" value="TreeGrafter"/>
</dbReference>
<evidence type="ECO:0000256" key="1">
    <source>
        <dbReference type="ARBA" id="ARBA00023015"/>
    </source>
</evidence>
<dbReference type="InterPro" id="IPR018490">
    <property type="entry name" value="cNMP-bd_dom_sf"/>
</dbReference>
<dbReference type="Pfam" id="PF00027">
    <property type="entry name" value="cNMP_binding"/>
    <property type="match status" value="1"/>
</dbReference>
<dbReference type="InterPro" id="IPR014710">
    <property type="entry name" value="RmlC-like_jellyroll"/>
</dbReference>
<accession>A0A6M0CPA1</accession>
<dbReference type="InterPro" id="IPR000595">
    <property type="entry name" value="cNMP-bd_dom"/>
</dbReference>
<organism evidence="6 7">
    <name type="scientific">Spongiivirga citrea</name>
    <dbReference type="NCBI Taxonomy" id="1481457"/>
    <lineage>
        <taxon>Bacteria</taxon>
        <taxon>Pseudomonadati</taxon>
        <taxon>Bacteroidota</taxon>
        <taxon>Flavobacteriia</taxon>
        <taxon>Flavobacteriales</taxon>
        <taxon>Flavobacteriaceae</taxon>
        <taxon>Spongiivirga</taxon>
    </lineage>
</organism>
<dbReference type="GO" id="GO:0003677">
    <property type="term" value="F:DNA binding"/>
    <property type="evidence" value="ECO:0007669"/>
    <property type="project" value="UniProtKB-KW"/>
</dbReference>
<dbReference type="EMBL" id="JAABOQ010000004">
    <property type="protein sequence ID" value="NER17874.1"/>
    <property type="molecule type" value="Genomic_DNA"/>
</dbReference>
<dbReference type="InterPro" id="IPR050397">
    <property type="entry name" value="Env_Response_Regulators"/>
</dbReference>
<gene>
    <name evidence="6" type="ORF">GWK10_11675</name>
</gene>
<dbReference type="InterPro" id="IPR036388">
    <property type="entry name" value="WH-like_DNA-bd_sf"/>
</dbReference>
<keyword evidence="2" id="KW-0238">DNA-binding</keyword>
<comment type="caution">
    <text evidence="6">The sequence shown here is derived from an EMBL/GenBank/DDBJ whole genome shotgun (WGS) entry which is preliminary data.</text>
</comment>
<dbReference type="AlphaFoldDB" id="A0A6M0CPA1"/>
<dbReference type="CDD" id="cd00038">
    <property type="entry name" value="CAP_ED"/>
    <property type="match status" value="1"/>
</dbReference>
<evidence type="ECO:0000259" key="4">
    <source>
        <dbReference type="PROSITE" id="PS50042"/>
    </source>
</evidence>
<evidence type="ECO:0000313" key="6">
    <source>
        <dbReference type="EMBL" id="NER17874.1"/>
    </source>
</evidence>
<dbReference type="Gene3D" id="1.10.10.10">
    <property type="entry name" value="Winged helix-like DNA-binding domain superfamily/Winged helix DNA-binding domain"/>
    <property type="match status" value="1"/>
</dbReference>
<reference evidence="6 7" key="1">
    <citation type="submission" date="2020-01" db="EMBL/GenBank/DDBJ databases">
        <title>Spongiivirga citrea KCTC 32990T.</title>
        <authorList>
            <person name="Wang G."/>
        </authorList>
    </citation>
    <scope>NUCLEOTIDE SEQUENCE [LARGE SCALE GENOMIC DNA]</scope>
    <source>
        <strain evidence="6 7">KCTC 32990</strain>
    </source>
</reference>
<dbReference type="GO" id="GO:0003700">
    <property type="term" value="F:DNA-binding transcription factor activity"/>
    <property type="evidence" value="ECO:0007669"/>
    <property type="project" value="TreeGrafter"/>
</dbReference>
<dbReference type="PROSITE" id="PS50042">
    <property type="entry name" value="CNMP_BINDING_3"/>
    <property type="match status" value="1"/>
</dbReference>